<dbReference type="GO" id="GO:0005737">
    <property type="term" value="C:cytoplasm"/>
    <property type="evidence" value="ECO:0007669"/>
    <property type="project" value="UniProtKB-SubCell"/>
</dbReference>
<dbReference type="EC" id="3.1.3.2" evidence="7"/>
<dbReference type="GO" id="GO:0004726">
    <property type="term" value="F:non-membrane spanning protein tyrosine phosphatase activity"/>
    <property type="evidence" value="ECO:0007669"/>
    <property type="project" value="InterPro"/>
</dbReference>
<evidence type="ECO:0000256" key="4">
    <source>
        <dbReference type="ARBA" id="ARBA00022801"/>
    </source>
</evidence>
<dbReference type="Pfam" id="PF01451">
    <property type="entry name" value="LMWPc"/>
    <property type="match status" value="1"/>
</dbReference>
<dbReference type="InterPro" id="IPR023485">
    <property type="entry name" value="Ptyr_pPase"/>
</dbReference>
<feature type="domain" description="Phosphotyrosine protein phosphatase I" evidence="8">
    <location>
        <begin position="5"/>
        <end position="154"/>
    </location>
</feature>
<dbReference type="InterPro" id="IPR017867">
    <property type="entry name" value="Tyr_phospatase_low_mol_wt"/>
</dbReference>
<evidence type="ECO:0000256" key="2">
    <source>
        <dbReference type="ARBA" id="ARBA00011063"/>
    </source>
</evidence>
<feature type="active site" description="Proton donor" evidence="6">
    <location>
        <position position="127"/>
    </location>
</feature>
<dbReference type="EC" id="3.1.3.48" evidence="7"/>
<proteinExistence type="inferred from homology"/>
<dbReference type="SMART" id="SM00226">
    <property type="entry name" value="LMWPc"/>
    <property type="match status" value="1"/>
</dbReference>
<comment type="function">
    <text evidence="7">Acts on tyrosine phosphorylated proteins, low-MW aryl phosphates and natural and synthetic acyl phosphates.</text>
</comment>
<feature type="active site" evidence="6">
    <location>
        <position position="17"/>
    </location>
</feature>
<accession>A0AA39FG07</accession>
<dbReference type="EMBL" id="JAQQBR010001831">
    <property type="protein sequence ID" value="KAK0168887.1"/>
    <property type="molecule type" value="Genomic_DNA"/>
</dbReference>
<comment type="subcellular location">
    <subcellularLocation>
        <location evidence="1 7">Cytoplasm</location>
    </subcellularLocation>
</comment>
<comment type="caution">
    <text evidence="9">The sequence shown here is derived from an EMBL/GenBank/DDBJ whole genome shotgun (WGS) entry which is preliminary data.</text>
</comment>
<dbReference type="Gene3D" id="3.40.50.2300">
    <property type="match status" value="1"/>
</dbReference>
<evidence type="ECO:0000259" key="8">
    <source>
        <dbReference type="SMART" id="SM00226"/>
    </source>
</evidence>
<dbReference type="PANTHER" id="PTHR11717">
    <property type="entry name" value="LOW MOLECULAR WEIGHT PROTEIN TYROSINE PHOSPHATASE"/>
    <property type="match status" value="1"/>
</dbReference>
<dbReference type="InterPro" id="IPR050438">
    <property type="entry name" value="LMW_PTPase"/>
</dbReference>
<gene>
    <name evidence="9" type="ORF">PV327_002649</name>
</gene>
<name>A0AA39FG07_MICHY</name>
<reference evidence="9" key="2">
    <citation type="submission" date="2023-03" db="EMBL/GenBank/DDBJ databases">
        <authorList>
            <person name="Inwood S.N."/>
            <person name="Skelly J.G."/>
            <person name="Guhlin J."/>
            <person name="Harrop T.W.R."/>
            <person name="Goldson S.G."/>
            <person name="Dearden P.K."/>
        </authorList>
    </citation>
    <scope>NUCLEOTIDE SEQUENCE</scope>
    <source>
        <strain evidence="9">Lincoln</strain>
        <tissue evidence="9">Whole body</tissue>
    </source>
</reference>
<dbReference type="PRINTS" id="PR00719">
    <property type="entry name" value="LMWPTPASE"/>
</dbReference>
<comment type="catalytic activity">
    <reaction evidence="7">
        <text>a phosphate monoester + H2O = an alcohol + phosphate</text>
        <dbReference type="Rhea" id="RHEA:15017"/>
        <dbReference type="ChEBI" id="CHEBI:15377"/>
        <dbReference type="ChEBI" id="CHEBI:30879"/>
        <dbReference type="ChEBI" id="CHEBI:43474"/>
        <dbReference type="ChEBI" id="CHEBI:67140"/>
        <dbReference type="EC" id="3.1.3.2"/>
    </reaction>
</comment>
<keyword evidence="5 7" id="KW-0904">Protein phosphatase</keyword>
<evidence type="ECO:0000256" key="7">
    <source>
        <dbReference type="RuleBase" id="RU368115"/>
    </source>
</evidence>
<dbReference type="AlphaFoldDB" id="A0AA39FG07"/>
<organism evidence="9 10">
    <name type="scientific">Microctonus hyperodae</name>
    <name type="common">Parasitoid wasp</name>
    <dbReference type="NCBI Taxonomy" id="165561"/>
    <lineage>
        <taxon>Eukaryota</taxon>
        <taxon>Metazoa</taxon>
        <taxon>Ecdysozoa</taxon>
        <taxon>Arthropoda</taxon>
        <taxon>Hexapoda</taxon>
        <taxon>Insecta</taxon>
        <taxon>Pterygota</taxon>
        <taxon>Neoptera</taxon>
        <taxon>Endopterygota</taxon>
        <taxon>Hymenoptera</taxon>
        <taxon>Apocrita</taxon>
        <taxon>Ichneumonoidea</taxon>
        <taxon>Braconidae</taxon>
        <taxon>Euphorinae</taxon>
        <taxon>Microctonus</taxon>
    </lineage>
</organism>
<dbReference type="PANTHER" id="PTHR11717:SF7">
    <property type="entry name" value="LOW MOLECULAR WEIGHT PHOSPHOTYROSINE PROTEIN PHOSPHATASE"/>
    <property type="match status" value="1"/>
</dbReference>
<evidence type="ECO:0000256" key="1">
    <source>
        <dbReference type="ARBA" id="ARBA00004496"/>
    </source>
</evidence>
<comment type="catalytic activity">
    <reaction evidence="7">
        <text>O-phospho-L-tyrosyl-[protein] + H2O = L-tyrosyl-[protein] + phosphate</text>
        <dbReference type="Rhea" id="RHEA:10684"/>
        <dbReference type="Rhea" id="RHEA-COMP:10136"/>
        <dbReference type="Rhea" id="RHEA-COMP:20101"/>
        <dbReference type="ChEBI" id="CHEBI:15377"/>
        <dbReference type="ChEBI" id="CHEBI:43474"/>
        <dbReference type="ChEBI" id="CHEBI:46858"/>
        <dbReference type="ChEBI" id="CHEBI:61978"/>
        <dbReference type="EC" id="3.1.3.48"/>
    </reaction>
</comment>
<evidence type="ECO:0000256" key="5">
    <source>
        <dbReference type="ARBA" id="ARBA00022912"/>
    </source>
</evidence>
<evidence type="ECO:0000313" key="10">
    <source>
        <dbReference type="Proteomes" id="UP001168972"/>
    </source>
</evidence>
<comment type="similarity">
    <text evidence="2 7">Belongs to the low molecular weight phosphotyrosine protein phosphatase family.</text>
</comment>
<keyword evidence="4 7" id="KW-0378">Hydrolase</keyword>
<sequence>MSEKKRVLMICLGNICRSPIAEAVFADYIIKNGLTDSWEVDSAALIGYHTGKSPDHRAMSTIKEKGIKNYSHRARPISKSDFHEFDWIFGMDDDNISELTRKQPHGSKAKIELLGSYDPNGETIIRDPYYDSGRDGFIKAYEQCVRSVDAFLQKHKSS</sequence>
<protein>
    <recommendedName>
        <fullName evidence="7">Low molecular weight phosphotyrosine protein phosphatase</fullName>
        <shortName evidence="7">LMW-PTP</shortName>
        <shortName evidence="7">LMW-PTPase</shortName>
        <ecNumber evidence="7">3.1.3.2</ecNumber>
        <ecNumber evidence="7">3.1.3.48</ecNumber>
    </recommendedName>
    <alternativeName>
        <fullName evidence="7">Low molecular weight cytosolic acid phosphatase</fullName>
    </alternativeName>
</protein>
<dbReference type="Proteomes" id="UP001168972">
    <property type="component" value="Unassembled WGS sequence"/>
</dbReference>
<dbReference type="SUPFAM" id="SSF52788">
    <property type="entry name" value="Phosphotyrosine protein phosphatases I"/>
    <property type="match status" value="1"/>
</dbReference>
<keyword evidence="10" id="KW-1185">Reference proteome</keyword>
<dbReference type="InterPro" id="IPR002115">
    <property type="entry name" value="Tyr_Pase_low_mol_wt_mml"/>
</dbReference>
<evidence type="ECO:0000313" key="9">
    <source>
        <dbReference type="EMBL" id="KAK0168887.1"/>
    </source>
</evidence>
<reference evidence="9" key="1">
    <citation type="journal article" date="2023" name="bioRxiv">
        <title>Scaffold-level genome assemblies of two parasitoid biocontrol wasps reveal the parthenogenesis mechanism and an associated novel virus.</title>
        <authorList>
            <person name="Inwood S."/>
            <person name="Skelly J."/>
            <person name="Guhlin J."/>
            <person name="Harrop T."/>
            <person name="Goldson S."/>
            <person name="Dearden P."/>
        </authorList>
    </citation>
    <scope>NUCLEOTIDE SEQUENCE</scope>
    <source>
        <strain evidence="9">Lincoln</strain>
        <tissue evidence="9">Whole body</tissue>
    </source>
</reference>
<dbReference type="GO" id="GO:0003993">
    <property type="term" value="F:acid phosphatase activity"/>
    <property type="evidence" value="ECO:0007669"/>
    <property type="project" value="UniProtKB-UniRule"/>
</dbReference>
<evidence type="ECO:0000256" key="6">
    <source>
        <dbReference type="PIRSR" id="PIRSR617867-1"/>
    </source>
</evidence>
<feature type="active site" description="Nucleophile" evidence="6">
    <location>
        <position position="11"/>
    </location>
</feature>
<keyword evidence="3 7" id="KW-0963">Cytoplasm</keyword>
<evidence type="ECO:0000256" key="3">
    <source>
        <dbReference type="ARBA" id="ARBA00022490"/>
    </source>
</evidence>
<dbReference type="InterPro" id="IPR036196">
    <property type="entry name" value="Ptyr_pPase_sf"/>
</dbReference>
<dbReference type="CDD" id="cd16343">
    <property type="entry name" value="LMWPTP"/>
    <property type="match status" value="1"/>
</dbReference>
<dbReference type="FunFam" id="3.40.50.2300:FF:000105">
    <property type="entry name" value="Low molecular weight phosphotyrosine protein"/>
    <property type="match status" value="1"/>
</dbReference>
<dbReference type="PRINTS" id="PR00720">
    <property type="entry name" value="MAMMALPTPASE"/>
</dbReference>